<accession>A0A409YGD8</accession>
<dbReference type="FunCoup" id="A0A409YGD8">
    <property type="interactions" value="18"/>
</dbReference>
<dbReference type="PANTHER" id="PTHR17130:SF14">
    <property type="entry name" value="CYTOCHROME C OXIDASE ASSEMBLY PROTEIN COX16 HOMOLOG, MITOCHONDRIAL"/>
    <property type="match status" value="1"/>
</dbReference>
<evidence type="ECO:0000256" key="8">
    <source>
        <dbReference type="ARBA" id="ARBA00022989"/>
    </source>
</evidence>
<dbReference type="Proteomes" id="UP000284842">
    <property type="component" value="Unassembled WGS sequence"/>
</dbReference>
<dbReference type="PANTHER" id="PTHR17130">
    <property type="entry name" value="MITOCHONDRIAL OUTER MEMBRANE PROTEIN 25"/>
    <property type="match status" value="1"/>
</dbReference>
<sequence length="119" mass="13726">MAIFPSKASQNISSINRVVRKHPSLFGIPFLILMVGASFGLSTFTQTRYDLHDKKVKFVNKEQELNLDKNRKKFDIREEYFRLNAASDEHWENKRIPRPAGLPEWGVPPTEPPSQSNTK</sequence>
<evidence type="ECO:0000313" key="13">
    <source>
        <dbReference type="EMBL" id="PPR02058.1"/>
    </source>
</evidence>
<organism evidence="13 14">
    <name type="scientific">Panaeolus cyanescens</name>
    <dbReference type="NCBI Taxonomy" id="181874"/>
    <lineage>
        <taxon>Eukaryota</taxon>
        <taxon>Fungi</taxon>
        <taxon>Dikarya</taxon>
        <taxon>Basidiomycota</taxon>
        <taxon>Agaricomycotina</taxon>
        <taxon>Agaricomycetes</taxon>
        <taxon>Agaricomycetidae</taxon>
        <taxon>Agaricales</taxon>
        <taxon>Agaricineae</taxon>
        <taxon>Galeropsidaceae</taxon>
        <taxon>Panaeolus</taxon>
    </lineage>
</organism>
<comment type="function">
    <text evidence="1">Required for the assembly of the mitochondrial respiratory chain complex IV (CIV), also known as cytochrome c oxidase. May participate in merging the COX1 and COX2 assembly lines.</text>
</comment>
<evidence type="ECO:0000256" key="3">
    <source>
        <dbReference type="ARBA" id="ARBA00008370"/>
    </source>
</evidence>
<keyword evidence="7" id="KW-0999">Mitochondrion inner membrane</keyword>
<evidence type="ECO:0000256" key="4">
    <source>
        <dbReference type="ARBA" id="ARBA00015368"/>
    </source>
</evidence>
<comment type="caution">
    <text evidence="13">The sequence shown here is derived from an EMBL/GenBank/DDBJ whole genome shotgun (WGS) entry which is preliminary data.</text>
</comment>
<dbReference type="EMBL" id="NHTK01001192">
    <property type="protein sequence ID" value="PPR02058.1"/>
    <property type="molecule type" value="Genomic_DNA"/>
</dbReference>
<dbReference type="AlphaFoldDB" id="A0A409YGD8"/>
<evidence type="ECO:0000256" key="5">
    <source>
        <dbReference type="ARBA" id="ARBA00019222"/>
    </source>
</evidence>
<evidence type="ECO:0000256" key="1">
    <source>
        <dbReference type="ARBA" id="ARBA00002490"/>
    </source>
</evidence>
<keyword evidence="8 12" id="KW-1133">Transmembrane helix</keyword>
<dbReference type="InParanoid" id="A0A409YGD8"/>
<evidence type="ECO:0000256" key="7">
    <source>
        <dbReference type="ARBA" id="ARBA00022792"/>
    </source>
</evidence>
<evidence type="ECO:0000313" key="14">
    <source>
        <dbReference type="Proteomes" id="UP000284842"/>
    </source>
</evidence>
<evidence type="ECO:0000256" key="2">
    <source>
        <dbReference type="ARBA" id="ARBA00004434"/>
    </source>
</evidence>
<feature type="transmembrane region" description="Helical" evidence="12">
    <location>
        <begin position="26"/>
        <end position="45"/>
    </location>
</feature>
<evidence type="ECO:0000256" key="6">
    <source>
        <dbReference type="ARBA" id="ARBA00022692"/>
    </source>
</evidence>
<dbReference type="GO" id="GO:0005743">
    <property type="term" value="C:mitochondrial inner membrane"/>
    <property type="evidence" value="ECO:0007669"/>
    <property type="project" value="UniProtKB-SubCell"/>
</dbReference>
<reference evidence="13 14" key="1">
    <citation type="journal article" date="2018" name="Evol. Lett.">
        <title>Horizontal gene cluster transfer increased hallucinogenic mushroom diversity.</title>
        <authorList>
            <person name="Reynolds H.T."/>
            <person name="Vijayakumar V."/>
            <person name="Gluck-Thaler E."/>
            <person name="Korotkin H.B."/>
            <person name="Matheny P.B."/>
            <person name="Slot J.C."/>
        </authorList>
    </citation>
    <scope>NUCLEOTIDE SEQUENCE [LARGE SCALE GENOMIC DNA]</scope>
    <source>
        <strain evidence="13 14">2629</strain>
    </source>
</reference>
<evidence type="ECO:0000256" key="10">
    <source>
        <dbReference type="ARBA" id="ARBA00023136"/>
    </source>
</evidence>
<keyword evidence="6 12" id="KW-0812">Transmembrane</keyword>
<evidence type="ECO:0000256" key="12">
    <source>
        <dbReference type="SAM" id="Phobius"/>
    </source>
</evidence>
<keyword evidence="10 12" id="KW-0472">Membrane</keyword>
<proteinExistence type="inferred from homology"/>
<comment type="similarity">
    <text evidence="3">Belongs to the COX16 family.</text>
</comment>
<dbReference type="InterPro" id="IPR020164">
    <property type="entry name" value="Cyt_c_Oxase_assmbl_COX16"/>
</dbReference>
<dbReference type="OrthoDB" id="5516033at2759"/>
<feature type="region of interest" description="Disordered" evidence="11">
    <location>
        <begin position="92"/>
        <end position="119"/>
    </location>
</feature>
<protein>
    <recommendedName>
        <fullName evidence="4">Cytochrome c oxidase assembly protein COX16, mitochondrial</fullName>
    </recommendedName>
    <alternativeName>
        <fullName evidence="5">Cytochrome c oxidase assembly protein cox16, mitochondrial</fullName>
    </alternativeName>
</protein>
<keyword evidence="14" id="KW-1185">Reference proteome</keyword>
<name>A0A409YGD8_9AGAR</name>
<evidence type="ECO:0000256" key="9">
    <source>
        <dbReference type="ARBA" id="ARBA00023128"/>
    </source>
</evidence>
<keyword evidence="9" id="KW-0496">Mitochondrion</keyword>
<evidence type="ECO:0000256" key="11">
    <source>
        <dbReference type="SAM" id="MobiDB-lite"/>
    </source>
</evidence>
<dbReference type="STRING" id="181874.A0A409YGD8"/>
<comment type="subcellular location">
    <subcellularLocation>
        <location evidence="2">Mitochondrion inner membrane</location>
        <topology evidence="2">Single-pass membrane protein</topology>
    </subcellularLocation>
</comment>
<gene>
    <name evidence="13" type="ORF">CVT24_011157</name>
</gene>
<dbReference type="Pfam" id="PF14138">
    <property type="entry name" value="COX16"/>
    <property type="match status" value="1"/>
</dbReference>
<dbReference type="GO" id="GO:0033617">
    <property type="term" value="P:mitochondrial respiratory chain complex IV assembly"/>
    <property type="evidence" value="ECO:0007669"/>
    <property type="project" value="TreeGrafter"/>
</dbReference>